<protein>
    <recommendedName>
        <fullName evidence="2">Halobacterial output domain-containing protein</fullName>
    </recommendedName>
</protein>
<evidence type="ECO:0000313" key="4">
    <source>
        <dbReference type="Proteomes" id="UP000324104"/>
    </source>
</evidence>
<name>A0A5D5AHJ2_9EURY</name>
<organism evidence="3 4">
    <name type="scientific">Natrialba swarupiae</name>
    <dbReference type="NCBI Taxonomy" id="2448032"/>
    <lineage>
        <taxon>Archaea</taxon>
        <taxon>Methanobacteriati</taxon>
        <taxon>Methanobacteriota</taxon>
        <taxon>Stenosarchaea group</taxon>
        <taxon>Halobacteria</taxon>
        <taxon>Halobacteriales</taxon>
        <taxon>Natrialbaceae</taxon>
        <taxon>Natrialba</taxon>
    </lineage>
</organism>
<dbReference type="RefSeq" id="WP_149082281.1">
    <property type="nucleotide sequence ID" value="NZ_VTAW01000021.1"/>
</dbReference>
<proteinExistence type="predicted"/>
<dbReference type="Pfam" id="PF18545">
    <property type="entry name" value="HalOD1"/>
    <property type="match status" value="1"/>
</dbReference>
<keyword evidence="4" id="KW-1185">Reference proteome</keyword>
<accession>A0A5D5AHJ2</accession>
<dbReference type="InterPro" id="IPR040624">
    <property type="entry name" value="HalOD1"/>
</dbReference>
<comment type="caution">
    <text evidence="3">The sequence shown here is derived from an EMBL/GenBank/DDBJ whole genome shotgun (WGS) entry which is preliminary data.</text>
</comment>
<feature type="domain" description="Halobacterial output" evidence="2">
    <location>
        <begin position="22"/>
        <end position="91"/>
    </location>
</feature>
<sequence length="95" mass="10108">MSDGIDPTDGSVVARQTLDDSRDAPATQIVETIATLEGVDPTELSPVYGCADDLVTDLLSSPPSSEADATLEFTYQGYRVHVRQDGVAVISHPME</sequence>
<dbReference type="AlphaFoldDB" id="A0A5D5AHJ2"/>
<gene>
    <name evidence="3" type="ORF">FYC77_14850</name>
</gene>
<feature type="region of interest" description="Disordered" evidence="1">
    <location>
        <begin position="1"/>
        <end position="23"/>
    </location>
</feature>
<evidence type="ECO:0000256" key="1">
    <source>
        <dbReference type="SAM" id="MobiDB-lite"/>
    </source>
</evidence>
<dbReference type="EMBL" id="VTAW01000021">
    <property type="protein sequence ID" value="TYT61196.1"/>
    <property type="molecule type" value="Genomic_DNA"/>
</dbReference>
<reference evidence="3 4" key="1">
    <citation type="submission" date="2019-08" db="EMBL/GenBank/DDBJ databases">
        <title>Archaea genome.</title>
        <authorList>
            <person name="Kajale S."/>
            <person name="Shouche Y."/>
            <person name="Deshpande N."/>
            <person name="Sharma A."/>
        </authorList>
    </citation>
    <scope>NUCLEOTIDE SEQUENCE [LARGE SCALE GENOMIC DNA]</scope>
    <source>
        <strain evidence="3 4">ESP3B_9</strain>
    </source>
</reference>
<evidence type="ECO:0000259" key="2">
    <source>
        <dbReference type="Pfam" id="PF18545"/>
    </source>
</evidence>
<dbReference type="Proteomes" id="UP000324104">
    <property type="component" value="Unassembled WGS sequence"/>
</dbReference>
<evidence type="ECO:0000313" key="3">
    <source>
        <dbReference type="EMBL" id="TYT61196.1"/>
    </source>
</evidence>